<gene>
    <name evidence="2" type="ORF">HMPREF9088_1316</name>
</gene>
<dbReference type="STRING" id="888064.HMPREF9088_1316"/>
<dbReference type="RefSeq" id="WP_007208334.1">
    <property type="nucleotide sequence ID" value="NZ_GL622241.1"/>
</dbReference>
<sequence length="183" mass="20140">MAKKVIVANFEYNSQAYQAFSEVKKVATRGQLKIEQMAVVKHSNDGNHKFSIEDFFDPTGSLGTSTGGMIGMLIGVLVSPLAILLGWFGGSLIGATKDAKELSTAQTIFEHLVSQISEGKTGLIVIAEETDNRPLNEVIMQELGGGISRFDFEEVEEEIKNANEVTNKTKESSLKFWKEKHKE</sequence>
<keyword evidence="1" id="KW-0472">Membrane</keyword>
<dbReference type="eggNOG" id="COG4803">
    <property type="taxonomic scope" value="Bacteria"/>
</dbReference>
<evidence type="ECO:0000313" key="3">
    <source>
        <dbReference type="Proteomes" id="UP000010296"/>
    </source>
</evidence>
<proteinExistence type="predicted"/>
<accession>E6LG26</accession>
<keyword evidence="1" id="KW-1133">Transmembrane helix</keyword>
<keyword evidence="1" id="KW-0812">Transmembrane</keyword>
<evidence type="ECO:0008006" key="4">
    <source>
        <dbReference type="Google" id="ProtNLM"/>
    </source>
</evidence>
<dbReference type="Proteomes" id="UP000010296">
    <property type="component" value="Unassembled WGS sequence"/>
</dbReference>
<name>E6LG26_ENTI1</name>
<feature type="transmembrane region" description="Helical" evidence="1">
    <location>
        <begin position="69"/>
        <end position="93"/>
    </location>
</feature>
<evidence type="ECO:0000256" key="1">
    <source>
        <dbReference type="SAM" id="Phobius"/>
    </source>
</evidence>
<protein>
    <recommendedName>
        <fullName evidence="4">DUF1269 domain-containing protein</fullName>
    </recommendedName>
</protein>
<comment type="caution">
    <text evidence="2">The sequence shown here is derived from an EMBL/GenBank/DDBJ whole genome shotgun (WGS) entry which is preliminary data.</text>
</comment>
<dbReference type="AlphaFoldDB" id="E6LG26"/>
<dbReference type="EMBL" id="AEPV01000047">
    <property type="protein sequence ID" value="EFU73813.1"/>
    <property type="molecule type" value="Genomic_DNA"/>
</dbReference>
<evidence type="ECO:0000313" key="2">
    <source>
        <dbReference type="EMBL" id="EFU73813.1"/>
    </source>
</evidence>
<organism evidence="2 3">
    <name type="scientific">Enterococcus italicus (strain DSM 15952 / CCUG 50447 / LMG 22039 / TP 1.5)</name>
    <dbReference type="NCBI Taxonomy" id="888064"/>
    <lineage>
        <taxon>Bacteria</taxon>
        <taxon>Bacillati</taxon>
        <taxon>Bacillota</taxon>
        <taxon>Bacilli</taxon>
        <taxon>Lactobacillales</taxon>
        <taxon>Enterococcaceae</taxon>
        <taxon>Enterococcus</taxon>
    </lineage>
</organism>
<dbReference type="GeneID" id="302705633"/>
<dbReference type="HOGENOM" id="CLU_107989_2_0_9"/>
<dbReference type="OrthoDB" id="2365131at2"/>
<dbReference type="PATRIC" id="fig|888064.11.peg.369"/>
<keyword evidence="3" id="KW-1185">Reference proteome</keyword>
<reference evidence="2 3" key="1">
    <citation type="submission" date="2010-12" db="EMBL/GenBank/DDBJ databases">
        <authorList>
            <person name="Muzny D."/>
            <person name="Qin X."/>
            <person name="Deng J."/>
            <person name="Jiang H."/>
            <person name="Liu Y."/>
            <person name="Qu J."/>
            <person name="Song X.-Z."/>
            <person name="Zhang L."/>
            <person name="Thornton R."/>
            <person name="Coyle M."/>
            <person name="Francisco L."/>
            <person name="Jackson L."/>
            <person name="Javaid M."/>
            <person name="Korchina V."/>
            <person name="Kovar C."/>
            <person name="Mata R."/>
            <person name="Mathew T."/>
            <person name="Ngo R."/>
            <person name="Nguyen L."/>
            <person name="Nguyen N."/>
            <person name="Okwuonu G."/>
            <person name="Ongeri F."/>
            <person name="Pham C."/>
            <person name="Simmons D."/>
            <person name="Wilczek-Boney K."/>
            <person name="Hale W."/>
            <person name="Jakkamsetti A."/>
            <person name="Pham P."/>
            <person name="Ruth R."/>
            <person name="San Lucas F."/>
            <person name="Warren J."/>
            <person name="Zhang J."/>
            <person name="Zhao Z."/>
            <person name="Zhou C."/>
            <person name="Zhu D."/>
            <person name="Lee S."/>
            <person name="Bess C."/>
            <person name="Blankenburg K."/>
            <person name="Forbes L."/>
            <person name="Fu Q."/>
            <person name="Gubbala S."/>
            <person name="Hirani K."/>
            <person name="Jayaseelan J.C."/>
            <person name="Lara F."/>
            <person name="Munidasa M."/>
            <person name="Palculict T."/>
            <person name="Patil S."/>
            <person name="Pu L.-L."/>
            <person name="Saada N."/>
            <person name="Tang L."/>
            <person name="Weissenberger G."/>
            <person name="Zhu Y."/>
            <person name="Hemphill L."/>
            <person name="Shang Y."/>
            <person name="Youmans B."/>
            <person name="Ayvaz T."/>
            <person name="Ross M."/>
            <person name="Santibanez J."/>
            <person name="Aqrawi P."/>
            <person name="Gross S."/>
            <person name="Joshi V."/>
            <person name="Fowler G."/>
            <person name="Nazareth L."/>
            <person name="Reid J."/>
            <person name="Worley K."/>
            <person name="Petrosino J."/>
            <person name="Highlander S."/>
            <person name="Gibbs R."/>
        </authorList>
    </citation>
    <scope>NUCLEOTIDE SEQUENCE [LARGE SCALE GENOMIC DNA]</scope>
    <source>
        <strain evidence="3">DSM 15952 / CCUG 50447 / LMG 22039 / TP 1.5</strain>
    </source>
</reference>